<protein>
    <recommendedName>
        <fullName evidence="13">Cysteine protease</fullName>
        <ecNumber evidence="13">3.4.22.-</ecNumber>
    </recommendedName>
</protein>
<comment type="similarity">
    <text evidence="2 13">Belongs to the peptidase C54 family.</text>
</comment>
<evidence type="ECO:0000313" key="15">
    <source>
        <dbReference type="EMBL" id="KAG9478483.1"/>
    </source>
</evidence>
<evidence type="ECO:0000256" key="9">
    <source>
        <dbReference type="ARBA" id="ARBA00022927"/>
    </source>
</evidence>
<keyword evidence="11" id="KW-0443">Lipid metabolism</keyword>
<feature type="domain" description="Peptidase C54 catalytic" evidence="14">
    <location>
        <begin position="191"/>
        <end position="252"/>
    </location>
</feature>
<comment type="subcellular location">
    <subcellularLocation>
        <location evidence="1 13">Cytoplasm</location>
    </subcellularLocation>
</comment>
<keyword evidence="3" id="KW-0813">Transport</keyword>
<comment type="caution">
    <text evidence="15">The sequence shown here is derived from an EMBL/GenBank/DDBJ whole genome shotgun (WGS) entry which is preliminary data.</text>
</comment>
<evidence type="ECO:0000256" key="6">
    <source>
        <dbReference type="ARBA" id="ARBA00022786"/>
    </source>
</evidence>
<dbReference type="GO" id="GO:0034727">
    <property type="term" value="P:piecemeal microautophagy of the nucleus"/>
    <property type="evidence" value="ECO:0007669"/>
    <property type="project" value="TreeGrafter"/>
</dbReference>
<evidence type="ECO:0000256" key="3">
    <source>
        <dbReference type="ARBA" id="ARBA00022448"/>
    </source>
</evidence>
<evidence type="ECO:0000256" key="12">
    <source>
        <dbReference type="ARBA" id="ARBA00029362"/>
    </source>
</evidence>
<dbReference type="Pfam" id="PF03416">
    <property type="entry name" value="Peptidase_C54"/>
    <property type="match status" value="2"/>
</dbReference>
<keyword evidence="16" id="KW-1185">Reference proteome</keyword>
<dbReference type="GO" id="GO:0000423">
    <property type="term" value="P:mitophagy"/>
    <property type="evidence" value="ECO:0007669"/>
    <property type="project" value="TreeGrafter"/>
</dbReference>
<name>A0A8J6F0D5_ELECQ</name>
<dbReference type="SUPFAM" id="SSF54001">
    <property type="entry name" value="Cysteine proteinases"/>
    <property type="match status" value="1"/>
</dbReference>
<dbReference type="GO" id="GO:0016485">
    <property type="term" value="P:protein processing"/>
    <property type="evidence" value="ECO:0007669"/>
    <property type="project" value="TreeGrafter"/>
</dbReference>
<dbReference type="AlphaFoldDB" id="A0A8J6F0D5"/>
<keyword evidence="9 13" id="KW-0653">Protein transport</keyword>
<dbReference type="InterPro" id="IPR038765">
    <property type="entry name" value="Papain-like_cys_pep_sf"/>
</dbReference>
<dbReference type="InterPro" id="IPR005078">
    <property type="entry name" value="Peptidase_C54"/>
</dbReference>
<dbReference type="GO" id="GO:0035973">
    <property type="term" value="P:aggrephagy"/>
    <property type="evidence" value="ECO:0007669"/>
    <property type="project" value="TreeGrafter"/>
</dbReference>
<dbReference type="EC" id="3.4.22.-" evidence="13"/>
<keyword evidence="5 13" id="KW-0645">Protease</keyword>
<accession>A0A8J6F0D5</accession>
<keyword evidence="10 13" id="KW-0072">Autophagy</keyword>
<evidence type="ECO:0000256" key="1">
    <source>
        <dbReference type="ARBA" id="ARBA00004496"/>
    </source>
</evidence>
<dbReference type="GO" id="GO:0005737">
    <property type="term" value="C:cytoplasm"/>
    <property type="evidence" value="ECO:0007669"/>
    <property type="project" value="UniProtKB-SubCell"/>
</dbReference>
<evidence type="ECO:0000256" key="5">
    <source>
        <dbReference type="ARBA" id="ARBA00022670"/>
    </source>
</evidence>
<dbReference type="EMBL" id="WNTK01000009">
    <property type="protein sequence ID" value="KAG9478483.1"/>
    <property type="molecule type" value="Genomic_DNA"/>
</dbReference>
<dbReference type="PANTHER" id="PTHR22624">
    <property type="entry name" value="CYSTEINE PROTEASE ATG4"/>
    <property type="match status" value="1"/>
</dbReference>
<dbReference type="GO" id="GO:0000045">
    <property type="term" value="P:autophagosome assembly"/>
    <property type="evidence" value="ECO:0007669"/>
    <property type="project" value="TreeGrafter"/>
</dbReference>
<comment type="function">
    <text evidence="13">Cysteine protease that plays a key role in autophagy by mediating both proteolytic activation and delipidation of ATG8 family proteins.</text>
</comment>
<keyword evidence="8" id="KW-0788">Thiol protease</keyword>
<organism evidence="15 16">
    <name type="scientific">Eleutherodactylus coqui</name>
    <name type="common">Puerto Rican coqui</name>
    <dbReference type="NCBI Taxonomy" id="57060"/>
    <lineage>
        <taxon>Eukaryota</taxon>
        <taxon>Metazoa</taxon>
        <taxon>Chordata</taxon>
        <taxon>Craniata</taxon>
        <taxon>Vertebrata</taxon>
        <taxon>Euteleostomi</taxon>
        <taxon>Amphibia</taxon>
        <taxon>Batrachia</taxon>
        <taxon>Anura</taxon>
        <taxon>Neobatrachia</taxon>
        <taxon>Hyloidea</taxon>
        <taxon>Eleutherodactylidae</taxon>
        <taxon>Eleutherodactylinae</taxon>
        <taxon>Eleutherodactylus</taxon>
        <taxon>Eleutherodactylus</taxon>
    </lineage>
</organism>
<dbReference type="Proteomes" id="UP000770717">
    <property type="component" value="Unassembled WGS sequence"/>
</dbReference>
<evidence type="ECO:0000256" key="10">
    <source>
        <dbReference type="ARBA" id="ARBA00023006"/>
    </source>
</evidence>
<feature type="domain" description="Peptidase C54 catalytic" evidence="14">
    <location>
        <begin position="45"/>
        <end position="139"/>
    </location>
</feature>
<dbReference type="OrthoDB" id="2960936at2759"/>
<evidence type="ECO:0000256" key="4">
    <source>
        <dbReference type="ARBA" id="ARBA00022490"/>
    </source>
</evidence>
<evidence type="ECO:0000256" key="2">
    <source>
        <dbReference type="ARBA" id="ARBA00010958"/>
    </source>
</evidence>
<dbReference type="GO" id="GO:0006629">
    <property type="term" value="P:lipid metabolic process"/>
    <property type="evidence" value="ECO:0007669"/>
    <property type="project" value="UniProtKB-KW"/>
</dbReference>
<keyword evidence="6" id="KW-0833">Ubl conjugation pathway</keyword>
<dbReference type="InterPro" id="IPR046792">
    <property type="entry name" value="Peptidase_C54_cat"/>
</dbReference>
<evidence type="ECO:0000256" key="8">
    <source>
        <dbReference type="ARBA" id="ARBA00022807"/>
    </source>
</evidence>
<evidence type="ECO:0000256" key="11">
    <source>
        <dbReference type="ARBA" id="ARBA00023098"/>
    </source>
</evidence>
<gene>
    <name evidence="15" type="ORF">GDO78_013495</name>
</gene>
<evidence type="ECO:0000259" key="14">
    <source>
        <dbReference type="Pfam" id="PF03416"/>
    </source>
</evidence>
<keyword evidence="4 13" id="KW-0963">Cytoplasm</keyword>
<dbReference type="GO" id="GO:0019786">
    <property type="term" value="F:protein-phosphatidylethanolamide deconjugating activity"/>
    <property type="evidence" value="ECO:0007669"/>
    <property type="project" value="InterPro"/>
</dbReference>
<dbReference type="GO" id="GO:0015031">
    <property type="term" value="P:protein transport"/>
    <property type="evidence" value="ECO:0007669"/>
    <property type="project" value="UniProtKB-KW"/>
</dbReference>
<evidence type="ECO:0000256" key="7">
    <source>
        <dbReference type="ARBA" id="ARBA00022801"/>
    </source>
</evidence>
<comment type="catalytic activity">
    <reaction evidence="12">
        <text>[protein]-C-terminal L-amino acid-glycyl-phosphatidylethanolamide + H2O = [protein]-C-terminal L-amino acid-glycine + a 1,2-diacyl-sn-glycero-3-phosphoethanolamine</text>
        <dbReference type="Rhea" id="RHEA:67548"/>
        <dbReference type="Rhea" id="RHEA-COMP:17323"/>
        <dbReference type="Rhea" id="RHEA-COMP:17324"/>
        <dbReference type="ChEBI" id="CHEBI:15377"/>
        <dbReference type="ChEBI" id="CHEBI:64612"/>
        <dbReference type="ChEBI" id="CHEBI:172940"/>
        <dbReference type="ChEBI" id="CHEBI:172941"/>
    </reaction>
    <physiologicalReaction direction="left-to-right" evidence="12">
        <dbReference type="Rhea" id="RHEA:67549"/>
    </physiologicalReaction>
</comment>
<dbReference type="PANTHER" id="PTHR22624:SF35">
    <property type="entry name" value="CYSTEINE PROTEASE ATG4A"/>
    <property type="match status" value="1"/>
</dbReference>
<dbReference type="GO" id="GO:0004197">
    <property type="term" value="F:cysteine-type endopeptidase activity"/>
    <property type="evidence" value="ECO:0007669"/>
    <property type="project" value="TreeGrafter"/>
</dbReference>
<evidence type="ECO:0000313" key="16">
    <source>
        <dbReference type="Proteomes" id="UP000770717"/>
    </source>
</evidence>
<proteinExistence type="inferred from homology"/>
<keyword evidence="7 13" id="KW-0378">Hydrolase</keyword>
<sequence>MEAGFVSYENQIDESDYLELEELPDTDEPVYILGKQYDIKTEKCALLSDVTSRLWFTYRKKFSPIGGTGPSSDAGWGCMLRCGQMMLAQALTCQHLGRDWRWERHKTQPKEYYRILQCFLDRKNSCYSIHQMGKMCRYRPHSWSDSYSHPSAWSRGRDTSASGSAWRPLLLVVPLRLGINQINPVYIDAFKLIYLDPHTTQTFVDTEEADTVQDQTYHCQKNPNRMKILNLDPSVALGFFCKEESDFDSWCTTVEKEILKKRSLRMFELTPKHPPHWPPFIPPTKPEVSTTGAELIESTDKLFEEEEFEILTV</sequence>
<reference evidence="15" key="1">
    <citation type="thesis" date="2020" institute="ProQuest LLC" country="789 East Eisenhower Parkway, Ann Arbor, MI, USA">
        <title>Comparative Genomics and Chromosome Evolution.</title>
        <authorList>
            <person name="Mudd A.B."/>
        </authorList>
    </citation>
    <scope>NUCLEOTIDE SEQUENCE</scope>
    <source>
        <strain evidence="15">HN-11 Male</strain>
        <tissue evidence="15">Kidney and liver</tissue>
    </source>
</reference>
<evidence type="ECO:0000256" key="13">
    <source>
        <dbReference type="RuleBase" id="RU363115"/>
    </source>
</evidence>